<protein>
    <submittedName>
        <fullName evidence="2">Uncharacterized protein</fullName>
    </submittedName>
</protein>
<keyword evidence="3" id="KW-1185">Reference proteome</keyword>
<accession>A0AAD9I8C2</accession>
<evidence type="ECO:0000313" key="3">
    <source>
        <dbReference type="Proteomes" id="UP001217918"/>
    </source>
</evidence>
<dbReference type="EMBL" id="JAQQPM010000005">
    <property type="protein sequence ID" value="KAK2072117.1"/>
    <property type="molecule type" value="Genomic_DNA"/>
</dbReference>
<keyword evidence="1" id="KW-0732">Signal</keyword>
<dbReference type="Proteomes" id="UP001217918">
    <property type="component" value="Unassembled WGS sequence"/>
</dbReference>
<feature type="signal peptide" evidence="1">
    <location>
        <begin position="1"/>
        <end position="23"/>
    </location>
</feature>
<reference evidence="2" key="1">
    <citation type="journal article" date="2023" name="Mol. Plant Microbe Interact.">
        <title>Elucidating the Obligate Nature and Biological Capacity of an Invasive Fungal Corn Pathogen.</title>
        <authorList>
            <person name="MacCready J.S."/>
            <person name="Roggenkamp E.M."/>
            <person name="Gdanetz K."/>
            <person name="Chilvers M.I."/>
        </authorList>
    </citation>
    <scope>NUCLEOTIDE SEQUENCE</scope>
    <source>
        <strain evidence="2">PM02</strain>
    </source>
</reference>
<gene>
    <name evidence="2" type="ORF">P8C59_006493</name>
</gene>
<sequence>MFALVLVLRALIVLDITSPMLQAAKPQLARAVLAATPDGFATDVALWAEVRWHSSVLQTLQAVQRAVLGMWRRIPGLPPQKVLVVAPYGSRVVLESRRPGVGYY</sequence>
<dbReference type="AlphaFoldDB" id="A0AAD9I8C2"/>
<comment type="caution">
    <text evidence="2">The sequence shown here is derived from an EMBL/GenBank/DDBJ whole genome shotgun (WGS) entry which is preliminary data.</text>
</comment>
<evidence type="ECO:0000256" key="1">
    <source>
        <dbReference type="SAM" id="SignalP"/>
    </source>
</evidence>
<name>A0AAD9I8C2_9PEZI</name>
<feature type="chain" id="PRO_5042216373" evidence="1">
    <location>
        <begin position="24"/>
        <end position="104"/>
    </location>
</feature>
<evidence type="ECO:0000313" key="2">
    <source>
        <dbReference type="EMBL" id="KAK2072117.1"/>
    </source>
</evidence>
<organism evidence="2 3">
    <name type="scientific">Phyllachora maydis</name>
    <dbReference type="NCBI Taxonomy" id="1825666"/>
    <lineage>
        <taxon>Eukaryota</taxon>
        <taxon>Fungi</taxon>
        <taxon>Dikarya</taxon>
        <taxon>Ascomycota</taxon>
        <taxon>Pezizomycotina</taxon>
        <taxon>Sordariomycetes</taxon>
        <taxon>Sordariomycetidae</taxon>
        <taxon>Phyllachorales</taxon>
        <taxon>Phyllachoraceae</taxon>
        <taxon>Phyllachora</taxon>
    </lineage>
</organism>
<proteinExistence type="predicted"/>